<comment type="caution">
    <text evidence="2">The sequence shown here is derived from an EMBL/GenBank/DDBJ whole genome shotgun (WGS) entry which is preliminary data.</text>
</comment>
<evidence type="ECO:0000313" key="2">
    <source>
        <dbReference type="EMBL" id="MEK0085187.1"/>
    </source>
</evidence>
<keyword evidence="3" id="KW-1185">Reference proteome</keyword>
<dbReference type="PANTHER" id="PTHR47197">
    <property type="entry name" value="PROTEIN NIRF"/>
    <property type="match status" value="1"/>
</dbReference>
<dbReference type="InterPro" id="IPR003143">
    <property type="entry name" value="Cyt_cd1_C_sf"/>
</dbReference>
<sequence length="391" mass="42579">MRKLLVCLVALLLHGAVVTAAELRGTGDLGIVIERAAGSVQIVETTHRVALGRVEGLGDLSHASAVFSRDGRYAYVFGRDGGLTKVDLLERRIANRVVQAGNSIGGAISDDGSLVAVANYEPGGVKVFDAETLTPVADIPSVTLADGKRAKVVGLEDSGHRRFAFSLYEAGQTWLADLADPAHPKVERFENVGKLPYDALVTPDGRFYIAGLFGEDGLALIDLWHPEKGATHILEGYDKGEEPLPVYKMPHLEGWAEAGDLLFLPAIGRHELLVVERRDWQEVGRIPVHGQPVFAEARPDGRQVWVNFAHPDNDVVQVIDVPTLRVVDTLRPGKAVLHLEFTPRGEQVWISARDSDEVVVYDTETRTVMTRINAAKPSGIFFTARANRIGL</sequence>
<dbReference type="SUPFAM" id="SSF51004">
    <property type="entry name" value="C-terminal (heme d1) domain of cytochrome cd1-nitrite reductase"/>
    <property type="match status" value="1"/>
</dbReference>
<organism evidence="2 3">
    <name type="scientific">Benzoatithermus flavus</name>
    <dbReference type="NCBI Taxonomy" id="3108223"/>
    <lineage>
        <taxon>Bacteria</taxon>
        <taxon>Pseudomonadati</taxon>
        <taxon>Pseudomonadota</taxon>
        <taxon>Alphaproteobacteria</taxon>
        <taxon>Geminicoccales</taxon>
        <taxon>Geminicoccaceae</taxon>
        <taxon>Benzoatithermus</taxon>
    </lineage>
</organism>
<evidence type="ECO:0000256" key="1">
    <source>
        <dbReference type="SAM" id="SignalP"/>
    </source>
</evidence>
<dbReference type="InterPro" id="IPR011048">
    <property type="entry name" value="Haem_d1_sf"/>
</dbReference>
<proteinExistence type="predicted"/>
<protein>
    <submittedName>
        <fullName evidence="2">Cytochrome D1 domain-containing protein</fullName>
    </submittedName>
</protein>
<reference evidence="2 3" key="1">
    <citation type="submission" date="2024-01" db="EMBL/GenBank/DDBJ databases">
        <title>Multi-omics insights into the function and evolution of sodium benzoate biodegradation pathways in Benzoatithermus flavus gen. nov., sp. nov. from hot spring.</title>
        <authorList>
            <person name="Hu C.-J."/>
            <person name="Li W.-J."/>
        </authorList>
    </citation>
    <scope>NUCLEOTIDE SEQUENCE [LARGE SCALE GENOMIC DNA]</scope>
    <source>
        <strain evidence="2 3">SYSU G07066</strain>
    </source>
</reference>
<gene>
    <name evidence="2" type="ORF">U1T56_18695</name>
</gene>
<feature type="signal peptide" evidence="1">
    <location>
        <begin position="1"/>
        <end position="20"/>
    </location>
</feature>
<dbReference type="CDD" id="cd20778">
    <property type="entry name" value="8prop_hemeD1_NirF"/>
    <property type="match status" value="1"/>
</dbReference>
<dbReference type="Proteomes" id="UP001375743">
    <property type="component" value="Unassembled WGS sequence"/>
</dbReference>
<name>A0ABU8XZ18_9PROT</name>
<dbReference type="Gene3D" id="2.140.10.20">
    <property type="entry name" value="C-terminal (heme d1) domain of cytochrome cd1-nitrite reductase"/>
    <property type="match status" value="1"/>
</dbReference>
<dbReference type="Pfam" id="PF02239">
    <property type="entry name" value="Cytochrom_D1"/>
    <property type="match status" value="1"/>
</dbReference>
<keyword evidence="1" id="KW-0732">Signal</keyword>
<feature type="chain" id="PRO_5047535683" evidence="1">
    <location>
        <begin position="21"/>
        <end position="391"/>
    </location>
</feature>
<dbReference type="InterPro" id="IPR051200">
    <property type="entry name" value="Host-pathogen_enzymatic-act"/>
</dbReference>
<evidence type="ECO:0000313" key="3">
    <source>
        <dbReference type="Proteomes" id="UP001375743"/>
    </source>
</evidence>
<accession>A0ABU8XZ18</accession>
<dbReference type="PANTHER" id="PTHR47197:SF3">
    <property type="entry name" value="DIHYDRO-HEME D1 DEHYDROGENASE"/>
    <property type="match status" value="1"/>
</dbReference>
<dbReference type="RefSeq" id="WP_418161035.1">
    <property type="nucleotide sequence ID" value="NZ_JBBLZC010000023.1"/>
</dbReference>
<dbReference type="EMBL" id="JBBLZC010000023">
    <property type="protein sequence ID" value="MEK0085187.1"/>
    <property type="molecule type" value="Genomic_DNA"/>
</dbReference>